<evidence type="ECO:0000313" key="14">
    <source>
        <dbReference type="EMBL" id="MCH6166263.1"/>
    </source>
</evidence>
<reference evidence="14 15" key="1">
    <citation type="submission" date="2022-03" db="EMBL/GenBank/DDBJ databases">
        <title>Pseudonocardia alaer sp. nov., a novel actinomycete isolated from reed forest soil.</title>
        <authorList>
            <person name="Wang L."/>
        </authorList>
    </citation>
    <scope>NUCLEOTIDE SEQUENCE [LARGE SCALE GENOMIC DNA]</scope>
    <source>
        <strain evidence="14 15">Y-16303</strain>
    </source>
</reference>
<evidence type="ECO:0000313" key="15">
    <source>
        <dbReference type="Proteomes" id="UP001299970"/>
    </source>
</evidence>
<comment type="function">
    <text evidence="11">Acts as a transcriptional regulator. Probably redox-responsive. The apo- but not holo-form probably binds DNA.</text>
</comment>
<evidence type="ECO:0000259" key="13">
    <source>
        <dbReference type="PROSITE" id="PS51674"/>
    </source>
</evidence>
<evidence type="ECO:0000256" key="11">
    <source>
        <dbReference type="HAMAP-Rule" id="MF_01479"/>
    </source>
</evidence>
<dbReference type="PANTHER" id="PTHR38839">
    <property type="entry name" value="TRANSCRIPTIONAL REGULATOR WHID-RELATED"/>
    <property type="match status" value="1"/>
</dbReference>
<comment type="PTM">
    <text evidence="11">The Fe-S cluster can be nitrosylated by nitric oxide (NO).</text>
</comment>
<comment type="cofactor">
    <cofactor evidence="11">
        <name>[4Fe-4S] cluster</name>
        <dbReference type="ChEBI" id="CHEBI:49883"/>
    </cofactor>
    <text evidence="11">Binds 1 [4Fe-4S] cluster per subunit. Following nitrosylation of the [4Fe-4S] cluster binds 1 [4Fe-8(NO)] cluster per subunit.</text>
</comment>
<keyword evidence="4 11" id="KW-0479">Metal-binding</keyword>
<gene>
    <name evidence="11" type="primary">whiB</name>
    <name evidence="14" type="ORF">MMF94_11260</name>
</gene>
<evidence type="ECO:0000256" key="10">
    <source>
        <dbReference type="ARBA" id="ARBA00023163"/>
    </source>
</evidence>
<organism evidence="14 15">
    <name type="scientific">Pseudonocardia alaniniphila</name>
    <dbReference type="NCBI Taxonomy" id="75291"/>
    <lineage>
        <taxon>Bacteria</taxon>
        <taxon>Bacillati</taxon>
        <taxon>Actinomycetota</taxon>
        <taxon>Actinomycetes</taxon>
        <taxon>Pseudonocardiales</taxon>
        <taxon>Pseudonocardiaceae</taxon>
        <taxon>Pseudonocardia</taxon>
    </lineage>
</organism>
<keyword evidence="8 11" id="KW-0238">DNA-binding</keyword>
<dbReference type="EMBL" id="JAKXMK010000009">
    <property type="protein sequence ID" value="MCH6166263.1"/>
    <property type="molecule type" value="Genomic_DNA"/>
</dbReference>
<keyword evidence="15" id="KW-1185">Reference proteome</keyword>
<dbReference type="PROSITE" id="PS51674">
    <property type="entry name" value="4FE4S_WBL"/>
    <property type="match status" value="1"/>
</dbReference>
<feature type="region of interest" description="Disordered" evidence="12">
    <location>
        <begin position="70"/>
        <end position="102"/>
    </location>
</feature>
<dbReference type="Proteomes" id="UP001299970">
    <property type="component" value="Unassembled WGS sequence"/>
</dbReference>
<comment type="subcellular location">
    <subcellularLocation>
        <location evidence="1 11">Cytoplasm</location>
    </subcellularLocation>
</comment>
<dbReference type="InterPro" id="IPR034768">
    <property type="entry name" value="4FE4S_WBL"/>
</dbReference>
<comment type="caution">
    <text evidence="14">The sequence shown here is derived from an EMBL/GenBank/DDBJ whole genome shotgun (WGS) entry which is preliminary data.</text>
</comment>
<sequence>MDWRFRAACRAEDPELFFPTDSSAPALRQLAEAKAVCRRCLVLLECRMWAFSTGQETGVWGGLSAGERRAMRRHDHADPPLHELHAGPRRSAESGSARRVPR</sequence>
<evidence type="ECO:0000256" key="3">
    <source>
        <dbReference type="ARBA" id="ARBA00022485"/>
    </source>
</evidence>
<evidence type="ECO:0000256" key="12">
    <source>
        <dbReference type="SAM" id="MobiDB-lite"/>
    </source>
</evidence>
<comment type="similarity">
    <text evidence="2 11">Belongs to the WhiB family.</text>
</comment>
<evidence type="ECO:0000256" key="9">
    <source>
        <dbReference type="ARBA" id="ARBA00023157"/>
    </source>
</evidence>
<dbReference type="PANTHER" id="PTHR38839:SF6">
    <property type="entry name" value="TRANSCRIPTIONAL REGULATOR WHIB1"/>
    <property type="match status" value="1"/>
</dbReference>
<evidence type="ECO:0000256" key="1">
    <source>
        <dbReference type="ARBA" id="ARBA00004496"/>
    </source>
</evidence>
<keyword evidence="3 11" id="KW-0004">4Fe-4S</keyword>
<evidence type="ECO:0000256" key="4">
    <source>
        <dbReference type="ARBA" id="ARBA00022723"/>
    </source>
</evidence>
<feature type="binding site" evidence="11">
    <location>
        <position position="46"/>
    </location>
    <ligand>
        <name>[4Fe-4S] cluster</name>
        <dbReference type="ChEBI" id="CHEBI:49883"/>
    </ligand>
</feature>
<evidence type="ECO:0000256" key="5">
    <source>
        <dbReference type="ARBA" id="ARBA00023004"/>
    </source>
</evidence>
<evidence type="ECO:0000256" key="8">
    <source>
        <dbReference type="ARBA" id="ARBA00023125"/>
    </source>
</evidence>
<accession>A0ABS9TCM2</accession>
<keyword evidence="9 11" id="KW-1015">Disulfide bond</keyword>
<name>A0ABS9TCM2_9PSEU</name>
<keyword evidence="11" id="KW-0963">Cytoplasm</keyword>
<keyword evidence="5 11" id="KW-0408">Iron</keyword>
<comment type="PTM">
    <text evidence="11">Upon Fe-S cluster removal intramolecular disulfide bonds are formed.</text>
</comment>
<keyword evidence="6 11" id="KW-0411">Iron-sulfur</keyword>
<evidence type="ECO:0000256" key="2">
    <source>
        <dbReference type="ARBA" id="ARBA00006597"/>
    </source>
</evidence>
<feature type="binding site" evidence="11">
    <location>
        <position position="40"/>
    </location>
    <ligand>
        <name>[4Fe-4S] cluster</name>
        <dbReference type="ChEBI" id="CHEBI:49883"/>
    </ligand>
</feature>
<dbReference type="InterPro" id="IPR003482">
    <property type="entry name" value="Whib"/>
</dbReference>
<evidence type="ECO:0000256" key="7">
    <source>
        <dbReference type="ARBA" id="ARBA00023015"/>
    </source>
</evidence>
<feature type="binding site" evidence="11">
    <location>
        <position position="37"/>
    </location>
    <ligand>
        <name>[4Fe-4S] cluster</name>
        <dbReference type="ChEBI" id="CHEBI:49883"/>
    </ligand>
</feature>
<evidence type="ECO:0000256" key="6">
    <source>
        <dbReference type="ARBA" id="ARBA00023014"/>
    </source>
</evidence>
<dbReference type="Pfam" id="PF02467">
    <property type="entry name" value="Whib"/>
    <property type="match status" value="1"/>
</dbReference>
<keyword evidence="10 11" id="KW-0804">Transcription</keyword>
<feature type="compositionally biased region" description="Basic and acidic residues" evidence="12">
    <location>
        <begin position="75"/>
        <end position="92"/>
    </location>
</feature>
<proteinExistence type="inferred from homology"/>
<dbReference type="HAMAP" id="MF_01479">
    <property type="entry name" value="WhiB"/>
    <property type="match status" value="1"/>
</dbReference>
<feature type="binding site" evidence="11">
    <location>
        <position position="9"/>
    </location>
    <ligand>
        <name>[4Fe-4S] cluster</name>
        <dbReference type="ChEBI" id="CHEBI:49883"/>
    </ligand>
</feature>
<protein>
    <recommendedName>
        <fullName evidence="11">Transcriptional regulator WhiB</fullName>
    </recommendedName>
</protein>
<dbReference type="RefSeq" id="WP_241036302.1">
    <property type="nucleotide sequence ID" value="NZ_BAAAJF010000002.1"/>
</dbReference>
<feature type="domain" description="4Fe-4S Wbl-type" evidence="13">
    <location>
        <begin position="8"/>
        <end position="70"/>
    </location>
</feature>
<keyword evidence="7 11" id="KW-0805">Transcription regulation</keyword>